<dbReference type="InParanoid" id="A0A067QQS2"/>
<dbReference type="Proteomes" id="UP000027135">
    <property type="component" value="Unassembled WGS sequence"/>
</dbReference>
<reference evidence="1 2" key="1">
    <citation type="journal article" date="2014" name="Nat. Commun.">
        <title>Molecular traces of alternative social organization in a termite genome.</title>
        <authorList>
            <person name="Terrapon N."/>
            <person name="Li C."/>
            <person name="Robertson H.M."/>
            <person name="Ji L."/>
            <person name="Meng X."/>
            <person name="Booth W."/>
            <person name="Chen Z."/>
            <person name="Childers C.P."/>
            <person name="Glastad K.M."/>
            <person name="Gokhale K."/>
            <person name="Gowin J."/>
            <person name="Gronenberg W."/>
            <person name="Hermansen R.A."/>
            <person name="Hu H."/>
            <person name="Hunt B.G."/>
            <person name="Huylmans A.K."/>
            <person name="Khalil S.M."/>
            <person name="Mitchell R.D."/>
            <person name="Munoz-Torres M.C."/>
            <person name="Mustard J.A."/>
            <person name="Pan H."/>
            <person name="Reese J.T."/>
            <person name="Scharf M.E."/>
            <person name="Sun F."/>
            <person name="Vogel H."/>
            <person name="Xiao J."/>
            <person name="Yang W."/>
            <person name="Yang Z."/>
            <person name="Yang Z."/>
            <person name="Zhou J."/>
            <person name="Zhu J."/>
            <person name="Brent C.S."/>
            <person name="Elsik C.G."/>
            <person name="Goodisman M.A."/>
            <person name="Liberles D.A."/>
            <person name="Roe R.M."/>
            <person name="Vargo E.L."/>
            <person name="Vilcinskas A."/>
            <person name="Wang J."/>
            <person name="Bornberg-Bauer E."/>
            <person name="Korb J."/>
            <person name="Zhang G."/>
            <person name="Liebig J."/>
        </authorList>
    </citation>
    <scope>NUCLEOTIDE SEQUENCE [LARGE SCALE GENOMIC DNA]</scope>
    <source>
        <tissue evidence="1">Whole organism</tissue>
    </source>
</reference>
<gene>
    <name evidence="1" type="ORF">L798_13677</name>
</gene>
<keyword evidence="2" id="KW-1185">Reference proteome</keyword>
<evidence type="ECO:0000313" key="2">
    <source>
        <dbReference type="Proteomes" id="UP000027135"/>
    </source>
</evidence>
<proteinExistence type="predicted"/>
<sequence length="54" mass="6310">METILKPRMSEKQHIGFVCCLLATRTDRTEERKELGDGTILRDKDVHSFEECSR</sequence>
<dbReference type="EMBL" id="KK853076">
    <property type="protein sequence ID" value="KDR11730.1"/>
    <property type="molecule type" value="Genomic_DNA"/>
</dbReference>
<name>A0A067QQS2_ZOONE</name>
<organism evidence="1 2">
    <name type="scientific">Zootermopsis nevadensis</name>
    <name type="common">Dampwood termite</name>
    <dbReference type="NCBI Taxonomy" id="136037"/>
    <lineage>
        <taxon>Eukaryota</taxon>
        <taxon>Metazoa</taxon>
        <taxon>Ecdysozoa</taxon>
        <taxon>Arthropoda</taxon>
        <taxon>Hexapoda</taxon>
        <taxon>Insecta</taxon>
        <taxon>Pterygota</taxon>
        <taxon>Neoptera</taxon>
        <taxon>Polyneoptera</taxon>
        <taxon>Dictyoptera</taxon>
        <taxon>Blattodea</taxon>
        <taxon>Blattoidea</taxon>
        <taxon>Termitoidae</taxon>
        <taxon>Termopsidae</taxon>
        <taxon>Zootermopsis</taxon>
    </lineage>
</organism>
<evidence type="ECO:0000313" key="1">
    <source>
        <dbReference type="EMBL" id="KDR11730.1"/>
    </source>
</evidence>
<dbReference type="AlphaFoldDB" id="A0A067QQS2"/>
<accession>A0A067QQS2</accession>
<protein>
    <submittedName>
        <fullName evidence="1">Uncharacterized protein</fullName>
    </submittedName>
</protein>